<dbReference type="SUPFAM" id="SSF53335">
    <property type="entry name" value="S-adenosyl-L-methionine-dependent methyltransferases"/>
    <property type="match status" value="1"/>
</dbReference>
<dbReference type="GO" id="GO:0070043">
    <property type="term" value="F:rRNA (guanine-N7-)-methyltransferase activity"/>
    <property type="evidence" value="ECO:0007669"/>
    <property type="project" value="UniProtKB-UniRule"/>
</dbReference>
<comment type="caution">
    <text evidence="6">Lacks conserved residue(s) required for the propagation of feature annotation.</text>
</comment>
<feature type="binding site" evidence="6">
    <location>
        <position position="125"/>
    </location>
    <ligand>
        <name>S-adenosyl-L-methionine</name>
        <dbReference type="ChEBI" id="CHEBI:59789"/>
    </ligand>
</feature>
<dbReference type="HAMAP" id="MF_00074">
    <property type="entry name" value="16SrRNA_methyltr_G"/>
    <property type="match status" value="1"/>
</dbReference>
<comment type="similarity">
    <text evidence="6">Belongs to the methyltransferase superfamily. RNA methyltransferase RsmG family.</text>
</comment>
<dbReference type="EMBL" id="CADCWP010000114">
    <property type="protein sequence ID" value="CAA9570268.1"/>
    <property type="molecule type" value="Genomic_DNA"/>
</dbReference>
<dbReference type="EC" id="2.1.1.-" evidence="6"/>
<gene>
    <name evidence="6" type="primary">rsmG</name>
    <name evidence="7" type="ORF">AVDCRST_MAG86-1585</name>
</gene>
<comment type="subcellular location">
    <subcellularLocation>
        <location evidence="6">Cytoplasm</location>
    </subcellularLocation>
</comment>
<dbReference type="PANTHER" id="PTHR31760:SF0">
    <property type="entry name" value="S-ADENOSYL-L-METHIONINE-DEPENDENT METHYLTRANSFERASES SUPERFAMILY PROTEIN"/>
    <property type="match status" value="1"/>
</dbReference>
<dbReference type="Gene3D" id="3.40.50.150">
    <property type="entry name" value="Vaccinia Virus protein VP39"/>
    <property type="match status" value="1"/>
</dbReference>
<evidence type="ECO:0000256" key="2">
    <source>
        <dbReference type="ARBA" id="ARBA00022552"/>
    </source>
</evidence>
<feature type="binding site" evidence="6">
    <location>
        <begin position="111"/>
        <end position="112"/>
    </location>
    <ligand>
        <name>S-adenosyl-L-methionine</name>
        <dbReference type="ChEBI" id="CHEBI:59789"/>
    </ligand>
</feature>
<keyword evidence="2 6" id="KW-0698">rRNA processing</keyword>
<proteinExistence type="inferred from homology"/>
<dbReference type="CDD" id="cd02440">
    <property type="entry name" value="AdoMet_MTases"/>
    <property type="match status" value="1"/>
</dbReference>
<keyword evidence="4 6" id="KW-0808">Transferase</keyword>
<name>A0A6J4V7C8_9DEIN</name>
<comment type="function">
    <text evidence="6">Specifically methylates the N7 position of a guanine in 16S rRNA.</text>
</comment>
<keyword evidence="3 6" id="KW-0489">Methyltransferase</keyword>
<feature type="binding site" evidence="6">
    <location>
        <position position="60"/>
    </location>
    <ligand>
        <name>S-adenosyl-L-methionine</name>
        <dbReference type="ChEBI" id="CHEBI:59789"/>
    </ligand>
</feature>
<protein>
    <recommendedName>
        <fullName evidence="6">Ribosomal RNA small subunit methyltransferase G</fullName>
        <ecNumber evidence="6">2.1.1.-</ecNumber>
    </recommendedName>
    <alternativeName>
        <fullName evidence="6">16S rRNA 7-methylguanosine methyltransferase</fullName>
        <shortName evidence="6">16S rRNA m7G methyltransferase</shortName>
    </alternativeName>
</protein>
<dbReference type="Pfam" id="PF02527">
    <property type="entry name" value="GidB"/>
    <property type="match status" value="1"/>
</dbReference>
<evidence type="ECO:0000256" key="4">
    <source>
        <dbReference type="ARBA" id="ARBA00022679"/>
    </source>
</evidence>
<keyword evidence="1 6" id="KW-0963">Cytoplasm</keyword>
<evidence type="ECO:0000256" key="5">
    <source>
        <dbReference type="ARBA" id="ARBA00022691"/>
    </source>
</evidence>
<evidence type="ECO:0000313" key="7">
    <source>
        <dbReference type="EMBL" id="CAA9570268.1"/>
    </source>
</evidence>
<feature type="binding site" evidence="6">
    <location>
        <position position="65"/>
    </location>
    <ligand>
        <name>S-adenosyl-L-methionine</name>
        <dbReference type="ChEBI" id="CHEBI:59789"/>
    </ligand>
</feature>
<dbReference type="InterPro" id="IPR029063">
    <property type="entry name" value="SAM-dependent_MTases_sf"/>
</dbReference>
<reference evidence="7" key="1">
    <citation type="submission" date="2020-02" db="EMBL/GenBank/DDBJ databases">
        <authorList>
            <person name="Meier V. D."/>
        </authorList>
    </citation>
    <scope>NUCLEOTIDE SEQUENCE</scope>
    <source>
        <strain evidence="7">AVDCRST_MAG86</strain>
    </source>
</reference>
<dbReference type="PANTHER" id="PTHR31760">
    <property type="entry name" value="S-ADENOSYL-L-METHIONINE-DEPENDENT METHYLTRANSFERASES SUPERFAMILY PROTEIN"/>
    <property type="match status" value="1"/>
</dbReference>
<accession>A0A6J4V7C8</accession>
<evidence type="ECO:0000256" key="1">
    <source>
        <dbReference type="ARBA" id="ARBA00022490"/>
    </source>
</evidence>
<dbReference type="AlphaFoldDB" id="A0A6J4V7C8"/>
<evidence type="ECO:0000256" key="6">
    <source>
        <dbReference type="HAMAP-Rule" id="MF_00074"/>
    </source>
</evidence>
<evidence type="ECO:0000256" key="3">
    <source>
        <dbReference type="ARBA" id="ARBA00022603"/>
    </source>
</evidence>
<organism evidence="7">
    <name type="scientific">uncultured Truepera sp</name>
    <dbReference type="NCBI Taxonomy" id="543023"/>
    <lineage>
        <taxon>Bacteria</taxon>
        <taxon>Thermotogati</taxon>
        <taxon>Deinococcota</taxon>
        <taxon>Deinococci</taxon>
        <taxon>Trueperales</taxon>
        <taxon>Trueperaceae</taxon>
        <taxon>Truepera</taxon>
        <taxon>environmental samples</taxon>
    </lineage>
</organism>
<dbReference type="GO" id="GO:0005829">
    <property type="term" value="C:cytosol"/>
    <property type="evidence" value="ECO:0007669"/>
    <property type="project" value="TreeGrafter"/>
</dbReference>
<dbReference type="InterPro" id="IPR003682">
    <property type="entry name" value="rRNA_ssu_MeTfrase_G"/>
</dbReference>
<keyword evidence="5 6" id="KW-0949">S-adenosyl-L-methionine</keyword>
<sequence>MKQSSKLSAYKDLIKTYHRTLDLMSGRAVASLDEKVQEAQGYPDFIAPRLSPSDRILDIGSGAGLPGIPLALAFPEQRVTLVERRQRRANFLRIVVGQLGLTNVEVVGTDVQVFQAAPYRWVCAQAVGSFSLLYCLTRHLHGDTVSILSRRSDLSPTEQGALERFTGPILDAESVPLPTHGKLVALRLQGGRPCPLSV</sequence>